<evidence type="ECO:0000313" key="1">
    <source>
        <dbReference type="EMBL" id="MCI30515.1"/>
    </source>
</evidence>
<comment type="caution">
    <text evidence="1">The sequence shown here is derived from an EMBL/GenBank/DDBJ whole genome shotgun (WGS) entry which is preliminary data.</text>
</comment>
<organism evidence="1 2">
    <name type="scientific">Trifolium medium</name>
    <dbReference type="NCBI Taxonomy" id="97028"/>
    <lineage>
        <taxon>Eukaryota</taxon>
        <taxon>Viridiplantae</taxon>
        <taxon>Streptophyta</taxon>
        <taxon>Embryophyta</taxon>
        <taxon>Tracheophyta</taxon>
        <taxon>Spermatophyta</taxon>
        <taxon>Magnoliopsida</taxon>
        <taxon>eudicotyledons</taxon>
        <taxon>Gunneridae</taxon>
        <taxon>Pentapetalae</taxon>
        <taxon>rosids</taxon>
        <taxon>fabids</taxon>
        <taxon>Fabales</taxon>
        <taxon>Fabaceae</taxon>
        <taxon>Papilionoideae</taxon>
        <taxon>50 kb inversion clade</taxon>
        <taxon>NPAAA clade</taxon>
        <taxon>Hologalegina</taxon>
        <taxon>IRL clade</taxon>
        <taxon>Trifolieae</taxon>
        <taxon>Trifolium</taxon>
    </lineage>
</organism>
<dbReference type="Proteomes" id="UP000265520">
    <property type="component" value="Unassembled WGS sequence"/>
</dbReference>
<keyword evidence="2" id="KW-1185">Reference proteome</keyword>
<proteinExistence type="predicted"/>
<name>A0A392R4N8_9FABA</name>
<sequence>YIVSTASIAVYPVVPIAAYHGSVSPAYPTAVLLASGHPASVSPTTAYFVVASPVTVNRRLPR</sequence>
<accession>A0A392R4N8</accession>
<protein>
    <submittedName>
        <fullName evidence="1">Uncharacterized protein</fullName>
    </submittedName>
</protein>
<evidence type="ECO:0000313" key="2">
    <source>
        <dbReference type="Proteomes" id="UP000265520"/>
    </source>
</evidence>
<reference evidence="1 2" key="1">
    <citation type="journal article" date="2018" name="Front. Plant Sci.">
        <title>Red Clover (Trifolium pratense) and Zigzag Clover (T. medium) - A Picture of Genomic Similarities and Differences.</title>
        <authorList>
            <person name="Dluhosova J."/>
            <person name="Istvanek J."/>
            <person name="Nedelnik J."/>
            <person name="Repkova J."/>
        </authorList>
    </citation>
    <scope>NUCLEOTIDE SEQUENCE [LARGE SCALE GENOMIC DNA]</scope>
    <source>
        <strain evidence="2">cv. 10/8</strain>
        <tissue evidence="1">Leaf</tissue>
    </source>
</reference>
<dbReference type="AlphaFoldDB" id="A0A392R4N8"/>
<feature type="non-terminal residue" evidence="1">
    <location>
        <position position="1"/>
    </location>
</feature>
<dbReference type="EMBL" id="LXQA010180225">
    <property type="protein sequence ID" value="MCI30515.1"/>
    <property type="molecule type" value="Genomic_DNA"/>
</dbReference>